<evidence type="ECO:0000259" key="7">
    <source>
        <dbReference type="Pfam" id="PF01243"/>
    </source>
</evidence>
<organism evidence="9 10">
    <name type="scientific">Hoyosella rhizosphaerae</name>
    <dbReference type="NCBI Taxonomy" id="1755582"/>
    <lineage>
        <taxon>Bacteria</taxon>
        <taxon>Bacillati</taxon>
        <taxon>Actinomycetota</taxon>
        <taxon>Actinomycetes</taxon>
        <taxon>Mycobacteriales</taxon>
        <taxon>Hoyosellaceae</taxon>
        <taxon>Hoyosella</taxon>
    </lineage>
</organism>
<dbReference type="InterPro" id="IPR000659">
    <property type="entry name" value="Pyridox_Oxase"/>
</dbReference>
<evidence type="ECO:0000313" key="9">
    <source>
        <dbReference type="EMBL" id="GGC73055.1"/>
    </source>
</evidence>
<comment type="caution">
    <text evidence="9">The sequence shown here is derived from an EMBL/GenBank/DDBJ whole genome shotgun (WGS) entry which is preliminary data.</text>
</comment>
<comment type="subunit">
    <text evidence="5">Homodimer.</text>
</comment>
<evidence type="ECO:0000313" key="10">
    <source>
        <dbReference type="Proteomes" id="UP000641514"/>
    </source>
</evidence>
<dbReference type="GO" id="GO:0010181">
    <property type="term" value="F:FMN binding"/>
    <property type="evidence" value="ECO:0007669"/>
    <property type="project" value="UniProtKB-UniRule"/>
</dbReference>
<dbReference type="SUPFAM" id="SSF50475">
    <property type="entry name" value="FMN-binding split barrel"/>
    <property type="match status" value="1"/>
</dbReference>
<dbReference type="Proteomes" id="UP000641514">
    <property type="component" value="Unassembled WGS sequence"/>
</dbReference>
<feature type="binding site" evidence="5 6">
    <location>
        <position position="128"/>
    </location>
    <ligand>
        <name>FMN</name>
        <dbReference type="ChEBI" id="CHEBI:58210"/>
    </ligand>
</feature>
<dbReference type="NCBIfam" id="NF004231">
    <property type="entry name" value="PRK05679.1"/>
    <property type="match status" value="1"/>
</dbReference>
<comment type="catalytic activity">
    <reaction evidence="5">
        <text>pyridoxamine 5'-phosphate + O2 + H2O = pyridoxal 5'-phosphate + H2O2 + NH4(+)</text>
        <dbReference type="Rhea" id="RHEA:15817"/>
        <dbReference type="ChEBI" id="CHEBI:15377"/>
        <dbReference type="ChEBI" id="CHEBI:15379"/>
        <dbReference type="ChEBI" id="CHEBI:16240"/>
        <dbReference type="ChEBI" id="CHEBI:28938"/>
        <dbReference type="ChEBI" id="CHEBI:58451"/>
        <dbReference type="ChEBI" id="CHEBI:597326"/>
        <dbReference type="EC" id="1.4.3.5"/>
    </reaction>
</comment>
<keyword evidence="2 5" id="KW-0285">Flavoprotein</keyword>
<dbReference type="PIRSF" id="PIRSF000190">
    <property type="entry name" value="Pyd_amn-ph_oxd"/>
    <property type="match status" value="1"/>
</dbReference>
<feature type="binding site" evidence="5">
    <location>
        <position position="146"/>
    </location>
    <ligand>
        <name>substrate</name>
    </ligand>
</feature>
<reference evidence="9" key="1">
    <citation type="journal article" date="2014" name="Int. J. Syst. Evol. Microbiol.">
        <title>Complete genome sequence of Corynebacterium casei LMG S-19264T (=DSM 44701T), isolated from a smear-ripened cheese.</title>
        <authorList>
            <consortium name="US DOE Joint Genome Institute (JGI-PGF)"/>
            <person name="Walter F."/>
            <person name="Albersmeier A."/>
            <person name="Kalinowski J."/>
            <person name="Ruckert C."/>
        </authorList>
    </citation>
    <scope>NUCLEOTIDE SEQUENCE</scope>
    <source>
        <strain evidence="9">CGMCC 1.15478</strain>
    </source>
</reference>
<dbReference type="AlphaFoldDB" id="A0A916UHG1"/>
<comment type="pathway">
    <text evidence="5">Cofactor metabolism; pyridoxal 5'-phosphate salvage; pyridoxal 5'-phosphate from pyridoxine 5'-phosphate: step 1/1.</text>
</comment>
<feature type="binding site" evidence="5 6">
    <location>
        <begin position="99"/>
        <end position="100"/>
    </location>
    <ligand>
        <name>FMN</name>
        <dbReference type="ChEBI" id="CHEBI:58210"/>
    </ligand>
</feature>
<feature type="binding site" evidence="5">
    <location>
        <begin position="215"/>
        <end position="217"/>
    </location>
    <ligand>
        <name>substrate</name>
    </ligand>
</feature>
<dbReference type="Gene3D" id="2.30.110.10">
    <property type="entry name" value="Electron Transport, Fmn-binding Protein, Chain A"/>
    <property type="match status" value="1"/>
</dbReference>
<comment type="pathway">
    <text evidence="5">Cofactor metabolism; pyridoxal 5'-phosphate salvage; pyridoxal 5'-phosphate from pyridoxamine 5'-phosphate: step 1/1.</text>
</comment>
<feature type="binding site" evidence="5 6">
    <location>
        <position position="219"/>
    </location>
    <ligand>
        <name>FMN</name>
        <dbReference type="ChEBI" id="CHEBI:58210"/>
    </ligand>
</feature>
<dbReference type="GO" id="GO:0004733">
    <property type="term" value="F:pyridoxamine phosphate oxidase activity"/>
    <property type="evidence" value="ECO:0007669"/>
    <property type="project" value="UniProtKB-UniRule"/>
</dbReference>
<dbReference type="InterPro" id="IPR012349">
    <property type="entry name" value="Split_barrel_FMN-bd"/>
</dbReference>
<dbReference type="PANTHER" id="PTHR10851:SF0">
    <property type="entry name" value="PYRIDOXINE-5'-PHOSPHATE OXIDASE"/>
    <property type="match status" value="1"/>
</dbReference>
<sequence>MVRYPSDSLDLPHMRVSYGEKLVSSSPVDSGDLDEASLADGWLPLFSQWLVDASEYVASDGGRIAEPNAMVLGTVDDEGFPATRTVLCKGADERGVVFFTNYESTKAQHISVNPFVSATFPWIALARQIHVRGRVEKVSDEETLEYWRTRPRGSQLGAWASHQSEPIESRELLLGALDRMAARFHDVDEVPVPPFWGGFRIHPKSVEFWQGRRNRLHNRLRCELGDGGCIVRVTRVQP</sequence>
<evidence type="ECO:0000256" key="1">
    <source>
        <dbReference type="ARBA" id="ARBA00007301"/>
    </source>
</evidence>
<feature type="binding site" evidence="5 6">
    <location>
        <position position="209"/>
    </location>
    <ligand>
        <name>FMN</name>
        <dbReference type="ChEBI" id="CHEBI:58210"/>
    </ligand>
</feature>
<evidence type="ECO:0000256" key="3">
    <source>
        <dbReference type="ARBA" id="ARBA00022643"/>
    </source>
</evidence>
<dbReference type="EMBL" id="BMJH01000003">
    <property type="protein sequence ID" value="GGC73055.1"/>
    <property type="molecule type" value="Genomic_DNA"/>
</dbReference>
<evidence type="ECO:0000256" key="4">
    <source>
        <dbReference type="ARBA" id="ARBA00023002"/>
    </source>
</evidence>
<feature type="binding site" evidence="5 6">
    <location>
        <begin position="163"/>
        <end position="164"/>
    </location>
    <ligand>
        <name>FMN</name>
        <dbReference type="ChEBI" id="CHEBI:58210"/>
    </ligand>
</feature>
<comment type="caution">
    <text evidence="5">Lacks conserved residue(s) required for the propagation of feature annotation.</text>
</comment>
<accession>A0A916UHG1</accession>
<dbReference type="NCBIfam" id="TIGR00558">
    <property type="entry name" value="pdxH"/>
    <property type="match status" value="1"/>
</dbReference>
<evidence type="ECO:0000259" key="8">
    <source>
        <dbReference type="Pfam" id="PF10590"/>
    </source>
</evidence>
<feature type="domain" description="Pyridoxine 5'-phosphate oxidase dimerisation C-terminal" evidence="8">
    <location>
        <begin position="196"/>
        <end position="226"/>
    </location>
</feature>
<dbReference type="EC" id="1.4.3.5" evidence="5"/>
<comment type="catalytic activity">
    <reaction evidence="5">
        <text>pyridoxine 5'-phosphate + O2 = pyridoxal 5'-phosphate + H2O2</text>
        <dbReference type="Rhea" id="RHEA:15149"/>
        <dbReference type="ChEBI" id="CHEBI:15379"/>
        <dbReference type="ChEBI" id="CHEBI:16240"/>
        <dbReference type="ChEBI" id="CHEBI:58589"/>
        <dbReference type="ChEBI" id="CHEBI:597326"/>
        <dbReference type="EC" id="1.4.3.5"/>
    </reaction>
</comment>
<dbReference type="GO" id="GO:0008615">
    <property type="term" value="P:pyridoxine biosynthetic process"/>
    <property type="evidence" value="ECO:0007669"/>
    <property type="project" value="UniProtKB-UniRule"/>
</dbReference>
<comment type="similarity">
    <text evidence="1 5">Belongs to the pyridoxamine 5'-phosphate oxidase family.</text>
</comment>
<dbReference type="PROSITE" id="PS01064">
    <property type="entry name" value="PYRIDOX_OXIDASE"/>
    <property type="match status" value="1"/>
</dbReference>
<dbReference type="InterPro" id="IPR019740">
    <property type="entry name" value="Pyridox_Oxase_CS"/>
</dbReference>
<dbReference type="Pfam" id="PF10590">
    <property type="entry name" value="PNP_phzG_C"/>
    <property type="match status" value="1"/>
</dbReference>
<dbReference type="Pfam" id="PF01243">
    <property type="entry name" value="PNPOx_N"/>
    <property type="match status" value="1"/>
</dbReference>
<keyword evidence="10" id="KW-1185">Reference proteome</keyword>
<dbReference type="HAMAP" id="MF_01629">
    <property type="entry name" value="PdxH"/>
    <property type="match status" value="1"/>
</dbReference>
<comment type="cofactor">
    <cofactor evidence="5 6">
        <name>FMN</name>
        <dbReference type="ChEBI" id="CHEBI:58210"/>
    </cofactor>
    <text evidence="5 6">Binds 1 FMN per subunit.</text>
</comment>
<proteinExistence type="inferred from homology"/>
<evidence type="ECO:0000256" key="6">
    <source>
        <dbReference type="PIRSR" id="PIRSR000190-2"/>
    </source>
</evidence>
<keyword evidence="3 5" id="KW-0288">FMN</keyword>
<keyword evidence="5" id="KW-0664">Pyridoxine biosynthesis</keyword>
<comment type="function">
    <text evidence="5">Catalyzes the oxidation of either pyridoxine 5'-phosphate (PNP) or pyridoxamine 5'-phosphate (PMP) into pyridoxal 5'-phosphate (PLP).</text>
</comment>
<reference evidence="9" key="2">
    <citation type="submission" date="2020-09" db="EMBL/GenBank/DDBJ databases">
        <authorList>
            <person name="Sun Q."/>
            <person name="Zhou Y."/>
        </authorList>
    </citation>
    <scope>NUCLEOTIDE SEQUENCE</scope>
    <source>
        <strain evidence="9">CGMCC 1.15478</strain>
    </source>
</reference>
<feature type="binding site" evidence="5">
    <location>
        <position position="154"/>
    </location>
    <ligand>
        <name>substrate</name>
    </ligand>
</feature>
<gene>
    <name evidence="5 9" type="primary">pdxH</name>
    <name evidence="9" type="ORF">GCM10011410_27680</name>
</gene>
<feature type="binding site" evidence="5 6">
    <location>
        <begin position="84"/>
        <end position="89"/>
    </location>
    <ligand>
        <name>FMN</name>
        <dbReference type="ChEBI" id="CHEBI:58210"/>
    </ligand>
</feature>
<feature type="binding site" evidence="5">
    <location>
        <position position="150"/>
    </location>
    <ligand>
        <name>substrate</name>
    </ligand>
</feature>
<dbReference type="InterPro" id="IPR019576">
    <property type="entry name" value="Pyridoxamine_oxidase_dimer_C"/>
</dbReference>
<keyword evidence="4 5" id="KW-0560">Oxidoreductase</keyword>
<dbReference type="InterPro" id="IPR011576">
    <property type="entry name" value="Pyridox_Oxase_N"/>
</dbReference>
<dbReference type="PANTHER" id="PTHR10851">
    <property type="entry name" value="PYRIDOXINE-5-PHOSPHATE OXIDASE"/>
    <property type="match status" value="1"/>
</dbReference>
<feature type="binding site" evidence="5">
    <location>
        <position position="89"/>
    </location>
    <ligand>
        <name>substrate</name>
    </ligand>
</feature>
<evidence type="ECO:0000256" key="5">
    <source>
        <dbReference type="HAMAP-Rule" id="MF_01629"/>
    </source>
</evidence>
<feature type="binding site" evidence="5 6">
    <location>
        <position position="106"/>
    </location>
    <ligand>
        <name>FMN</name>
        <dbReference type="ChEBI" id="CHEBI:58210"/>
    </ligand>
</feature>
<name>A0A916UHG1_9ACTN</name>
<protein>
    <recommendedName>
        <fullName evidence="5">Pyridoxine/pyridoxamine 5'-phosphate oxidase</fullName>
        <ecNumber evidence="5">1.4.3.5</ecNumber>
    </recommendedName>
    <alternativeName>
        <fullName evidence="5">PNP/PMP oxidase</fullName>
        <shortName evidence="5">PNPOx</shortName>
    </alternativeName>
    <alternativeName>
        <fullName evidence="5">Pyridoxal 5'-phosphate synthase</fullName>
    </alternativeName>
</protein>
<feature type="domain" description="Pyridoxamine 5'-phosphate oxidase N-terminal" evidence="7">
    <location>
        <begin position="64"/>
        <end position="179"/>
    </location>
</feature>
<evidence type="ECO:0000256" key="2">
    <source>
        <dbReference type="ARBA" id="ARBA00022630"/>
    </source>
</evidence>